<dbReference type="InterPro" id="IPR005850">
    <property type="entry name" value="GalP_Utransf_C"/>
</dbReference>
<evidence type="ECO:0000256" key="5">
    <source>
        <dbReference type="ARBA" id="ARBA00022490"/>
    </source>
</evidence>
<keyword evidence="7 10" id="KW-0548">Nucleotidyltransferase</keyword>
<evidence type="ECO:0000256" key="3">
    <source>
        <dbReference type="ARBA" id="ARBA00004947"/>
    </source>
</evidence>
<comment type="subcellular location">
    <subcellularLocation>
        <location evidence="2 10">Cytoplasm</location>
    </subcellularLocation>
</comment>
<dbReference type="UniPathway" id="UPA00214"/>
<evidence type="ECO:0000256" key="2">
    <source>
        <dbReference type="ARBA" id="ARBA00004496"/>
    </source>
</evidence>
<keyword evidence="5 10" id="KW-0963">Cytoplasm</keyword>
<dbReference type="PIRSF" id="PIRSF006005">
    <property type="entry name" value="GalT_BS"/>
    <property type="match status" value="1"/>
</dbReference>
<evidence type="ECO:0000256" key="6">
    <source>
        <dbReference type="ARBA" id="ARBA00022679"/>
    </source>
</evidence>
<comment type="pathway">
    <text evidence="3 10">Carbohydrate metabolism; galactose metabolism.</text>
</comment>
<reference evidence="14" key="1">
    <citation type="submission" date="2016-06" db="EMBL/GenBank/DDBJ databases">
        <authorList>
            <person name="de Vries S.P.W."/>
            <person name="Hadjirin N.F."/>
            <person name="Lay E.M."/>
            <person name="Zadoks R.N."/>
            <person name="Peacock S.J."/>
            <person name="Parkhill J."/>
            <person name="Grant A.J."/>
            <person name="Mcdougall S."/>
            <person name="Holmes M.A."/>
        </authorList>
    </citation>
    <scope>NUCLEOTIDE SEQUENCE [LARGE SCALE GENOMIC DNA]</scope>
    <source>
        <strain evidence="14">NZ1587</strain>
    </source>
</reference>
<dbReference type="InterPro" id="IPR000766">
    <property type="entry name" value="GalP_uridyl_Trfase_II"/>
</dbReference>
<dbReference type="Pfam" id="PF02744">
    <property type="entry name" value="GalP_UDP_tr_C"/>
    <property type="match status" value="1"/>
</dbReference>
<dbReference type="HAMAP" id="MF_00571">
    <property type="entry name" value="GalP_UDP_trans"/>
    <property type="match status" value="1"/>
</dbReference>
<comment type="catalytic activity">
    <reaction evidence="1 10">
        <text>alpha-D-galactose 1-phosphate + UDP-alpha-D-glucose = alpha-D-glucose 1-phosphate + UDP-alpha-D-galactose</text>
        <dbReference type="Rhea" id="RHEA:13989"/>
        <dbReference type="ChEBI" id="CHEBI:58336"/>
        <dbReference type="ChEBI" id="CHEBI:58601"/>
        <dbReference type="ChEBI" id="CHEBI:58885"/>
        <dbReference type="ChEBI" id="CHEBI:66914"/>
        <dbReference type="EC" id="2.7.7.12"/>
    </reaction>
</comment>
<evidence type="ECO:0000256" key="1">
    <source>
        <dbReference type="ARBA" id="ARBA00001107"/>
    </source>
</evidence>
<organism evidence="13 14">
    <name type="scientific">Streptococcus bovimastitidis</name>
    <dbReference type="NCBI Taxonomy" id="1856638"/>
    <lineage>
        <taxon>Bacteria</taxon>
        <taxon>Bacillati</taxon>
        <taxon>Bacillota</taxon>
        <taxon>Bacilli</taxon>
        <taxon>Lactobacillales</taxon>
        <taxon>Streptococcaceae</taxon>
        <taxon>Streptococcus</taxon>
    </lineage>
</organism>
<dbReference type="RefSeq" id="WP_071794448.1">
    <property type="nucleotide sequence ID" value="NZ_LZDD01000003.1"/>
</dbReference>
<dbReference type="InterPro" id="IPR005849">
    <property type="entry name" value="GalP_Utransf_N"/>
</dbReference>
<evidence type="ECO:0000259" key="11">
    <source>
        <dbReference type="Pfam" id="PF01087"/>
    </source>
</evidence>
<dbReference type="PANTHER" id="PTHR39191">
    <property type="entry name" value="GALACTOSE-1-PHOSPHATE URIDYLYLTRANSFERASE"/>
    <property type="match status" value="1"/>
</dbReference>
<dbReference type="EMBL" id="LZDD01000003">
    <property type="protein sequence ID" value="OJF71385.1"/>
    <property type="molecule type" value="Genomic_DNA"/>
</dbReference>
<dbReference type="EC" id="2.7.7.12" evidence="10"/>
<comment type="caution">
    <text evidence="13">The sequence shown here is derived from an EMBL/GenBank/DDBJ whole genome shotgun (WGS) entry which is preliminary data.</text>
</comment>
<feature type="domain" description="Galactose-1-phosphate uridyl transferase C-terminal" evidence="12">
    <location>
        <begin position="241"/>
        <end position="434"/>
    </location>
</feature>
<dbReference type="NCBIfam" id="NF003631">
    <property type="entry name" value="PRK05270.1-5"/>
    <property type="match status" value="1"/>
</dbReference>
<dbReference type="PROSITE" id="PS01163">
    <property type="entry name" value="GAL_P_UDP_TRANSF_II"/>
    <property type="match status" value="1"/>
</dbReference>
<evidence type="ECO:0000256" key="10">
    <source>
        <dbReference type="HAMAP-Rule" id="MF_00571"/>
    </source>
</evidence>
<dbReference type="AlphaFoldDB" id="A0A1L8ML23"/>
<keyword evidence="6 10" id="KW-0808">Transferase</keyword>
<keyword evidence="14" id="KW-1185">Reference proteome</keyword>
<keyword evidence="8 10" id="KW-0299">Galactose metabolism</keyword>
<dbReference type="Pfam" id="PF01087">
    <property type="entry name" value="GalP_UDP_transf"/>
    <property type="match status" value="1"/>
</dbReference>
<comment type="similarity">
    <text evidence="4 10">Belongs to the galactose-1-phosphate uridylyltransferase type 2 family.</text>
</comment>
<sequence>MKKLVNQFVKAIIKQSDYTEEDSLYLRNRILSLVGEEGSDKQTEETDCILLKEELLDLAQNNGKIGQFLEERDCLGAELMNFMTPVPSQVNNAFWETYKISPENAIADFYKLSKANDYIKVSAIAKNIAFKTPSPYGNIEITINLSKPEKDPKAIAAAKLAKSSTYPLCQLCMENEGYQGRLNHPARANHRIIRMKLDQDAWGFQYSPYAYFNEHCIFFDQEHVPMVISKKTFDQLLAIVDIFPDYFAGSNSDLPIVGGSILTHNHYQGGRHDFPMALAQAEKQFRFKGFLRIEAELLKWPMSVIRLKGENPAEISDLAEIIRTAWRQHSDVSVDILAYSDEVPHHTVTPIARKRHGKYELDIVLRDNHTSSEFPDGVYHPHKELHHIKKENIGLIEVMGLAILPPRLKDELLEVEKYLLGEYNNIADYHLEWADEIKTHQVVSPENVHDLVQNEVGKVFVRVLEDAGVYKQDAEGKVAFMRFVESIGIEGEK</sequence>
<dbReference type="PANTHER" id="PTHR39191:SF1">
    <property type="entry name" value="DUF4922 DOMAIN-CONTAINING PROTEIN"/>
    <property type="match status" value="1"/>
</dbReference>
<dbReference type="OrthoDB" id="2293at2"/>
<evidence type="ECO:0000256" key="4">
    <source>
        <dbReference type="ARBA" id="ARBA00008706"/>
    </source>
</evidence>
<dbReference type="GO" id="GO:0006012">
    <property type="term" value="P:galactose metabolic process"/>
    <property type="evidence" value="ECO:0007669"/>
    <property type="project" value="UniProtKB-UniRule"/>
</dbReference>
<name>A0A1L8ML23_9STRE</name>
<dbReference type="GO" id="GO:0008108">
    <property type="term" value="F:UDP-glucose:hexose-1-phosphate uridylyltransferase activity"/>
    <property type="evidence" value="ECO:0007669"/>
    <property type="project" value="UniProtKB-UniRule"/>
</dbReference>
<protein>
    <recommendedName>
        <fullName evidence="10">Galactose-1-phosphate uridylyltransferase</fullName>
        <shortName evidence="10">Gal-1-P uridylyltransferase</shortName>
        <ecNumber evidence="10">2.7.7.12</ecNumber>
    </recommendedName>
    <alternativeName>
        <fullName evidence="10">UDP-glucose--hexose-1-phosphate uridylyltransferase</fullName>
    </alternativeName>
</protein>
<evidence type="ECO:0000256" key="9">
    <source>
        <dbReference type="ARBA" id="ARBA00023277"/>
    </source>
</evidence>
<dbReference type="NCBIfam" id="TIGR01239">
    <property type="entry name" value="galT_2"/>
    <property type="match status" value="1"/>
</dbReference>
<evidence type="ECO:0000259" key="12">
    <source>
        <dbReference type="Pfam" id="PF02744"/>
    </source>
</evidence>
<keyword evidence="9 10" id="KW-0119">Carbohydrate metabolism</keyword>
<gene>
    <name evidence="10" type="primary">galT</name>
    <name evidence="13" type="ORF">A9Q68_09390</name>
</gene>
<dbReference type="InterPro" id="IPR023425">
    <property type="entry name" value="GalP_uridyl_Trfase_II_CS"/>
</dbReference>
<dbReference type="GO" id="GO:0005737">
    <property type="term" value="C:cytoplasm"/>
    <property type="evidence" value="ECO:0007669"/>
    <property type="project" value="UniProtKB-SubCell"/>
</dbReference>
<dbReference type="Proteomes" id="UP000182015">
    <property type="component" value="Unassembled WGS sequence"/>
</dbReference>
<evidence type="ECO:0000313" key="14">
    <source>
        <dbReference type="Proteomes" id="UP000182015"/>
    </source>
</evidence>
<proteinExistence type="inferred from homology"/>
<accession>A0A1L8ML23</accession>
<evidence type="ECO:0000313" key="13">
    <source>
        <dbReference type="EMBL" id="OJF71385.1"/>
    </source>
</evidence>
<dbReference type="NCBIfam" id="NF003629">
    <property type="entry name" value="PRK05270.1-2"/>
    <property type="match status" value="1"/>
</dbReference>
<evidence type="ECO:0000256" key="7">
    <source>
        <dbReference type="ARBA" id="ARBA00022695"/>
    </source>
</evidence>
<dbReference type="NCBIfam" id="NF003633">
    <property type="entry name" value="PRK05270.2-2"/>
    <property type="match status" value="1"/>
</dbReference>
<evidence type="ECO:0000256" key="8">
    <source>
        <dbReference type="ARBA" id="ARBA00023144"/>
    </source>
</evidence>
<dbReference type="STRING" id="1856638.A9Q68_09390"/>
<feature type="domain" description="Galactose-1-phosphate uridyl transferase N-terminal" evidence="11">
    <location>
        <begin position="17"/>
        <end position="225"/>
    </location>
</feature>